<dbReference type="EMBL" id="BAABBP010000005">
    <property type="protein sequence ID" value="GAA3987998.1"/>
    <property type="molecule type" value="Genomic_DNA"/>
</dbReference>
<sequence length="77" mass="7561">MRSAKISARLMLERRSSALMRDDVAAAGGDGLKAVSMDGGPKKACGVAGGAFGGLGCGAHCTCNGRPEVGAAGPKAR</sequence>
<keyword evidence="2" id="KW-1185">Reference proteome</keyword>
<accession>A0ABP7QW16</accession>
<dbReference type="Proteomes" id="UP001501627">
    <property type="component" value="Unassembled WGS sequence"/>
</dbReference>
<organism evidence="1 2">
    <name type="scientific">Comamonas faecalis</name>
    <dbReference type="NCBI Taxonomy" id="1387849"/>
    <lineage>
        <taxon>Bacteria</taxon>
        <taxon>Pseudomonadati</taxon>
        <taxon>Pseudomonadota</taxon>
        <taxon>Betaproteobacteria</taxon>
        <taxon>Burkholderiales</taxon>
        <taxon>Comamonadaceae</taxon>
        <taxon>Comamonas</taxon>
    </lineage>
</organism>
<comment type="caution">
    <text evidence="1">The sequence shown here is derived from an EMBL/GenBank/DDBJ whole genome shotgun (WGS) entry which is preliminary data.</text>
</comment>
<name>A0ABP7QW16_9BURK</name>
<evidence type="ECO:0000313" key="1">
    <source>
        <dbReference type="EMBL" id="GAA3987998.1"/>
    </source>
</evidence>
<reference evidence="2" key="1">
    <citation type="journal article" date="2019" name="Int. J. Syst. Evol. Microbiol.">
        <title>The Global Catalogue of Microorganisms (GCM) 10K type strain sequencing project: providing services to taxonomists for standard genome sequencing and annotation.</title>
        <authorList>
            <consortium name="The Broad Institute Genomics Platform"/>
            <consortium name="The Broad Institute Genome Sequencing Center for Infectious Disease"/>
            <person name="Wu L."/>
            <person name="Ma J."/>
        </authorList>
    </citation>
    <scope>NUCLEOTIDE SEQUENCE [LARGE SCALE GENOMIC DNA]</scope>
    <source>
        <strain evidence="2">JCM 17561</strain>
    </source>
</reference>
<protein>
    <submittedName>
        <fullName evidence="1">Uncharacterized protein</fullName>
    </submittedName>
</protein>
<gene>
    <name evidence="1" type="ORF">GCM10022279_08850</name>
</gene>
<proteinExistence type="predicted"/>
<evidence type="ECO:0000313" key="2">
    <source>
        <dbReference type="Proteomes" id="UP001501627"/>
    </source>
</evidence>